<reference evidence="2 3" key="1">
    <citation type="journal article" date="2023" name="BMC Biol.">
        <title>The compact genome of the sponge Oopsacas minuta (Hexactinellida) is lacking key metazoan core genes.</title>
        <authorList>
            <person name="Santini S."/>
            <person name="Schenkelaars Q."/>
            <person name="Jourda C."/>
            <person name="Duchesne M."/>
            <person name="Belahbib H."/>
            <person name="Rocher C."/>
            <person name="Selva M."/>
            <person name="Riesgo A."/>
            <person name="Vervoort M."/>
            <person name="Leys S.P."/>
            <person name="Kodjabachian L."/>
            <person name="Le Bivic A."/>
            <person name="Borchiellini C."/>
            <person name="Claverie J.M."/>
            <person name="Renard E."/>
        </authorList>
    </citation>
    <scope>NUCLEOTIDE SEQUENCE [LARGE SCALE GENOMIC DNA]</scope>
    <source>
        <strain evidence="2">SPO-2</strain>
    </source>
</reference>
<dbReference type="EMBL" id="JAKMXF010000321">
    <property type="protein sequence ID" value="KAI6649434.1"/>
    <property type="molecule type" value="Genomic_DNA"/>
</dbReference>
<keyword evidence="1" id="KW-1133">Transmembrane helix</keyword>
<feature type="transmembrane region" description="Helical" evidence="1">
    <location>
        <begin position="276"/>
        <end position="294"/>
    </location>
</feature>
<feature type="transmembrane region" description="Helical" evidence="1">
    <location>
        <begin position="347"/>
        <end position="368"/>
    </location>
</feature>
<feature type="transmembrane region" description="Helical" evidence="1">
    <location>
        <begin position="193"/>
        <end position="214"/>
    </location>
</feature>
<proteinExistence type="predicted"/>
<evidence type="ECO:0000256" key="1">
    <source>
        <dbReference type="SAM" id="Phobius"/>
    </source>
</evidence>
<organism evidence="2 3">
    <name type="scientific">Oopsacas minuta</name>
    <dbReference type="NCBI Taxonomy" id="111878"/>
    <lineage>
        <taxon>Eukaryota</taxon>
        <taxon>Metazoa</taxon>
        <taxon>Porifera</taxon>
        <taxon>Hexactinellida</taxon>
        <taxon>Hexasterophora</taxon>
        <taxon>Lyssacinosida</taxon>
        <taxon>Leucopsacidae</taxon>
        <taxon>Oopsacas</taxon>
    </lineage>
</organism>
<feature type="transmembrane region" description="Helical" evidence="1">
    <location>
        <begin position="27"/>
        <end position="53"/>
    </location>
</feature>
<keyword evidence="1" id="KW-0812">Transmembrane</keyword>
<sequence length="389" mass="46318">MDAKLINNLNNISLMQDYYFAIARANYYLFCFNIYAQFFHFVILAICLVYACFALKRVLKFIKAGTNSDCDPSILSNHTNRKYELILFLIIALIELVYFLLNLFLTLFVAIYDEPIRNHPSYLKFTGNCTLARGSAVGEAYDPGLDNFVYINISPIYSALLLLLVWVLYLSIWRKNLVLMQSLLYQQFGVSELKIYQFIPVGIIQGVIFVFLNFHPLTLLASHPIFCLFFQFNLVMIYREYRRFCDRYNQWIIELKRDNEYIHLKRARYQLKSYKVLFPTIWWTCQFYFLRYLIYTIHMWVETIVSNTCFFQAYGINVHISLSETEADVYQMLQHITLFVIQLMRSLFYLLLAAIYVVVLIVNAFRIWKFRRPIPRYRLGIGNNVIRTY</sequence>
<dbReference type="Proteomes" id="UP001165289">
    <property type="component" value="Unassembled WGS sequence"/>
</dbReference>
<evidence type="ECO:0000313" key="2">
    <source>
        <dbReference type="EMBL" id="KAI6649434.1"/>
    </source>
</evidence>
<keyword evidence="1" id="KW-0472">Membrane</keyword>
<feature type="transmembrane region" description="Helical" evidence="1">
    <location>
        <begin position="220"/>
        <end position="238"/>
    </location>
</feature>
<keyword evidence="3" id="KW-1185">Reference proteome</keyword>
<feature type="transmembrane region" description="Helical" evidence="1">
    <location>
        <begin position="148"/>
        <end position="172"/>
    </location>
</feature>
<accession>A0AAV7JLY3</accession>
<protein>
    <submittedName>
        <fullName evidence="2">Uncharacterized protein</fullName>
    </submittedName>
</protein>
<evidence type="ECO:0000313" key="3">
    <source>
        <dbReference type="Proteomes" id="UP001165289"/>
    </source>
</evidence>
<gene>
    <name evidence="2" type="ORF">LOD99_11799</name>
</gene>
<comment type="caution">
    <text evidence="2">The sequence shown here is derived from an EMBL/GenBank/DDBJ whole genome shotgun (WGS) entry which is preliminary data.</text>
</comment>
<feature type="transmembrane region" description="Helical" evidence="1">
    <location>
        <begin position="85"/>
        <end position="112"/>
    </location>
</feature>
<name>A0AAV7JLY3_9METZ</name>
<dbReference type="AlphaFoldDB" id="A0AAV7JLY3"/>